<proteinExistence type="predicted"/>
<feature type="compositionally biased region" description="Polar residues" evidence="6">
    <location>
        <begin position="771"/>
        <end position="789"/>
    </location>
</feature>
<feature type="compositionally biased region" description="Acidic residues" evidence="6">
    <location>
        <begin position="1112"/>
        <end position="1134"/>
    </location>
</feature>
<feature type="region of interest" description="Disordered" evidence="6">
    <location>
        <begin position="413"/>
        <end position="439"/>
    </location>
</feature>
<feature type="compositionally biased region" description="Polar residues" evidence="6">
    <location>
        <begin position="427"/>
        <end position="436"/>
    </location>
</feature>
<keyword evidence="9" id="KW-1185">Reference proteome</keyword>
<dbReference type="SMART" id="SM00249">
    <property type="entry name" value="PHD"/>
    <property type="match status" value="1"/>
</dbReference>
<keyword evidence="2" id="KW-0479">Metal-binding</keyword>
<gene>
    <name evidence="8" type="ORF">CIPAW_11G110500</name>
</gene>
<evidence type="ECO:0000313" key="8">
    <source>
        <dbReference type="EMBL" id="KAG6636424.1"/>
    </source>
</evidence>
<feature type="compositionally biased region" description="Basic and acidic residues" evidence="6">
    <location>
        <begin position="1058"/>
        <end position="1082"/>
    </location>
</feature>
<feature type="compositionally biased region" description="Basic residues" evidence="6">
    <location>
        <begin position="1083"/>
        <end position="1093"/>
    </location>
</feature>
<accession>A0A8T1P3Q3</accession>
<feature type="region of interest" description="Disordered" evidence="6">
    <location>
        <begin position="671"/>
        <end position="972"/>
    </location>
</feature>
<feature type="compositionally biased region" description="Basic and acidic residues" evidence="6">
    <location>
        <begin position="243"/>
        <end position="254"/>
    </location>
</feature>
<feature type="region of interest" description="Disordered" evidence="6">
    <location>
        <begin position="1034"/>
        <end position="1156"/>
    </location>
</feature>
<dbReference type="AlphaFoldDB" id="A0A8T1P3Q3"/>
<dbReference type="InterPro" id="IPR019786">
    <property type="entry name" value="Zinc_finger_PHD-type_CS"/>
</dbReference>
<evidence type="ECO:0000256" key="6">
    <source>
        <dbReference type="SAM" id="MobiDB-lite"/>
    </source>
</evidence>
<evidence type="ECO:0000256" key="5">
    <source>
        <dbReference type="ARBA" id="ARBA00023242"/>
    </source>
</evidence>
<sequence>MKGRSHRYQSTDPPDDWVDESWTVDCLCGVNFDDGEEMVNCDECGVWVHTRCSRYVKGDDIFVCDKCKVKNSINRNDSEETEVAQLLVELPTKTVRMEKSAHTSNGPPPRRPFRLWTDIPIEERVHVQGIPGGEPGLFGGLSSVFTPELWKCTGYVPKKFNLQYREFPCWDEKKEGDSRVEDENENPIDKGAGVLFSLSKEKVLAAPMAALVSMRGRSEEEGGGKVPLKDMITWESEELDARRAQNGVKKERSLLRHAVVQSGKRKKEDWGASKDRSGKKKARSSDKEADARKRASYSSKTVFTPTSDAKQVEFYEDRGLKLIKNDIKNKNLKDASVQELLPDAYLAVENNAQELKNNLAAIEHSSEALPSVLPKCSSGVGLNEERDCHQVPIAVGSSSNAVDVVASSLENNDAGGIPVKEEGGSEANDNVENSVEGSARSVVKSPIEALASTAPKVKDNLVAQDFNGDFPPSLDQPNVEVKTEEDDANSRGLLKTRSSLLGDAKETGISSDQMSGNSKLNNVVISSLQSTDQKQVAERTSEAVSYYHIDKFNESSGGPCQPKRELEGGLEGSVAVKKIPSEAKHAMGFAEERSISGGTISNTPALPSQHKMVVCVGKTSSPSSTIVTSKSSPIDEIKPADTQNLNIVALQRVTSECSVGCKKDCASNDVVKDEERDDLPRNTVKDRPKYSENSSSKASHSSRISHDPVAKRSVSDSKESVHNSSSKSLSAQNIVPTPESGESAGSLHPPKSLHSQNKIPASGLPQRAEKSNQTNYQLPSKMNQSHGPSVHPPSNSPATLSDEELALLLHQELNSSPRVPRVPRMRNAGSLPQLASPSATSMLLKRSSNSGGKDHGLVSRRKYKDTSKDVFRRSHEHDDEAKKMDRVPSSPDQRRQDIMHTVDASTKRDDNGSPTSFHSVKKNIAPASATTTNSDPSSSTEANELNLSSARDSPRNTSDDDTGAVGGPVHRTLPGLINEIMGKGRRMTYKELCNAVLPHWHNLRKHNGERYAYSSHSQAVLDCLRNRHEWARLVDRGPKTNSSRKRRKSDADDSEDNEYGKGRMAKEVEGKSLDPQREEFPKGKRKARKRRRLALQGRGIKDVRKTRKADLLSDDDVGPFSDSSEESIFSEDEIPGGGACPAGSEASASLDDTGTI</sequence>
<evidence type="ECO:0000256" key="4">
    <source>
        <dbReference type="ARBA" id="ARBA00022833"/>
    </source>
</evidence>
<dbReference type="GO" id="GO:0008270">
    <property type="term" value="F:zinc ion binding"/>
    <property type="evidence" value="ECO:0007669"/>
    <property type="project" value="UniProtKB-KW"/>
</dbReference>
<evidence type="ECO:0000256" key="1">
    <source>
        <dbReference type="ARBA" id="ARBA00004123"/>
    </source>
</evidence>
<dbReference type="Gene3D" id="3.30.40.10">
    <property type="entry name" value="Zinc/RING finger domain, C3HC4 (zinc finger)"/>
    <property type="match status" value="1"/>
</dbReference>
<dbReference type="Proteomes" id="UP000811609">
    <property type="component" value="Chromosome 11"/>
</dbReference>
<protein>
    <recommendedName>
        <fullName evidence="7">Zinc finger PHD-type domain-containing protein</fullName>
    </recommendedName>
</protein>
<dbReference type="InterPro" id="IPR011011">
    <property type="entry name" value="Znf_FYVE_PHD"/>
</dbReference>
<dbReference type="PANTHER" id="PTHR14571">
    <property type="entry name" value="HISTONE-LYSINE N-METHYLTRANSFERASE SET-26-RELATED"/>
    <property type="match status" value="1"/>
</dbReference>
<dbReference type="EMBL" id="CM031819">
    <property type="protein sequence ID" value="KAG6636423.1"/>
    <property type="molecule type" value="Genomic_DNA"/>
</dbReference>
<name>A0A8T1P3Q3_CARIL</name>
<evidence type="ECO:0000256" key="2">
    <source>
        <dbReference type="ARBA" id="ARBA00022723"/>
    </source>
</evidence>
<dbReference type="GO" id="GO:0005634">
    <property type="term" value="C:nucleus"/>
    <property type="evidence" value="ECO:0007669"/>
    <property type="project" value="UniProtKB-SubCell"/>
</dbReference>
<feature type="compositionally biased region" description="Basic and acidic residues" evidence="6">
    <location>
        <begin position="671"/>
        <end position="690"/>
    </location>
</feature>
<feature type="compositionally biased region" description="Basic and acidic residues" evidence="6">
    <location>
        <begin position="266"/>
        <end position="276"/>
    </location>
</feature>
<feature type="compositionally biased region" description="Basic and acidic residues" evidence="6">
    <location>
        <begin position="864"/>
        <end position="911"/>
    </location>
</feature>
<dbReference type="InterPro" id="IPR056065">
    <property type="entry name" value="DUF7648"/>
</dbReference>
<dbReference type="InterPro" id="IPR001965">
    <property type="entry name" value="Znf_PHD"/>
</dbReference>
<comment type="caution">
    <text evidence="8">The sequence shown here is derived from an EMBL/GenBank/DDBJ whole genome shotgun (WGS) entry which is preliminary data.</text>
</comment>
<evidence type="ECO:0000313" key="9">
    <source>
        <dbReference type="Proteomes" id="UP000811609"/>
    </source>
</evidence>
<feature type="region of interest" description="Disordered" evidence="6">
    <location>
        <begin position="243"/>
        <end position="300"/>
    </location>
</feature>
<evidence type="ECO:0000256" key="3">
    <source>
        <dbReference type="ARBA" id="ARBA00022771"/>
    </source>
</evidence>
<feature type="compositionally biased region" description="Basic and acidic residues" evidence="6">
    <location>
        <begin position="1099"/>
        <end position="1111"/>
    </location>
</feature>
<organism evidence="8 9">
    <name type="scientific">Carya illinoinensis</name>
    <name type="common">Pecan</name>
    <dbReference type="NCBI Taxonomy" id="32201"/>
    <lineage>
        <taxon>Eukaryota</taxon>
        <taxon>Viridiplantae</taxon>
        <taxon>Streptophyta</taxon>
        <taxon>Embryophyta</taxon>
        <taxon>Tracheophyta</taxon>
        <taxon>Spermatophyta</taxon>
        <taxon>Magnoliopsida</taxon>
        <taxon>eudicotyledons</taxon>
        <taxon>Gunneridae</taxon>
        <taxon>Pentapetalae</taxon>
        <taxon>rosids</taxon>
        <taxon>fabids</taxon>
        <taxon>Fagales</taxon>
        <taxon>Juglandaceae</taxon>
        <taxon>Carya</taxon>
    </lineage>
</organism>
<feature type="compositionally biased region" description="Polar residues" evidence="6">
    <location>
        <begin position="928"/>
        <end position="951"/>
    </location>
</feature>
<feature type="compositionally biased region" description="Basic and acidic residues" evidence="6">
    <location>
        <begin position="283"/>
        <end position="293"/>
    </location>
</feature>
<feature type="compositionally biased region" description="Polar residues" evidence="6">
    <location>
        <begin position="1146"/>
        <end position="1156"/>
    </location>
</feature>
<keyword evidence="5" id="KW-0539">Nucleus</keyword>
<feature type="compositionally biased region" description="Low complexity" evidence="6">
    <location>
        <begin position="691"/>
        <end position="702"/>
    </location>
</feature>
<dbReference type="SUPFAM" id="SSF57903">
    <property type="entry name" value="FYVE/PHD zinc finger"/>
    <property type="match status" value="1"/>
</dbReference>
<dbReference type="InterPro" id="IPR013083">
    <property type="entry name" value="Znf_RING/FYVE/PHD"/>
</dbReference>
<keyword evidence="3" id="KW-0863">Zinc-finger</keyword>
<feature type="compositionally biased region" description="Polar residues" evidence="6">
    <location>
        <begin position="833"/>
        <end position="851"/>
    </location>
</feature>
<feature type="domain" description="Zinc finger PHD-type" evidence="7">
    <location>
        <begin position="25"/>
        <end position="68"/>
    </location>
</feature>
<keyword evidence="4" id="KW-0862">Zinc</keyword>
<feature type="compositionally biased region" description="Basic and acidic residues" evidence="6">
    <location>
        <begin position="704"/>
        <end position="721"/>
    </location>
</feature>
<comment type="subcellular location">
    <subcellularLocation>
        <location evidence="1">Nucleus</location>
    </subcellularLocation>
</comment>
<reference evidence="8" key="1">
    <citation type="submission" date="2020-12" db="EMBL/GenBank/DDBJ databases">
        <title>WGS assembly of Carya illinoinensis cv. Pawnee.</title>
        <authorList>
            <person name="Platts A."/>
            <person name="Shu S."/>
            <person name="Wright S."/>
            <person name="Barry K."/>
            <person name="Edger P."/>
            <person name="Pires J.C."/>
            <person name="Schmutz J."/>
        </authorList>
    </citation>
    <scope>NUCLEOTIDE SEQUENCE</scope>
    <source>
        <tissue evidence="8">Leaf</tissue>
    </source>
</reference>
<dbReference type="PROSITE" id="PS01359">
    <property type="entry name" value="ZF_PHD_1"/>
    <property type="match status" value="1"/>
</dbReference>
<dbReference type="Pfam" id="PF24659">
    <property type="entry name" value="DUF7648"/>
    <property type="match status" value="1"/>
</dbReference>
<dbReference type="EMBL" id="CM031819">
    <property type="protein sequence ID" value="KAG6636425.1"/>
    <property type="molecule type" value="Genomic_DNA"/>
</dbReference>
<dbReference type="EMBL" id="CM031819">
    <property type="protein sequence ID" value="KAG6636424.1"/>
    <property type="molecule type" value="Genomic_DNA"/>
</dbReference>
<evidence type="ECO:0000259" key="7">
    <source>
        <dbReference type="SMART" id="SM00249"/>
    </source>
</evidence>
<dbReference type="PANTHER" id="PTHR14571:SF9">
    <property type="entry name" value="HISTONE-LYSINE N-METHYLTRANSFERASE SET-26-RELATED"/>
    <property type="match status" value="1"/>
</dbReference>
<dbReference type="OrthoDB" id="79252at2759"/>